<reference evidence="7" key="1">
    <citation type="journal article" date="2015" name="Science">
        <title>Six enzymes from mayapple that complete the biosynthetic pathway to the etoposide aglycone.</title>
        <authorList>
            <person name="Lau W."/>
            <person name="Sattely E.S."/>
        </authorList>
    </citation>
    <scope>NUCLEOTIDE SEQUENCE</scope>
</reference>
<proteinExistence type="evidence at transcript level"/>
<dbReference type="InterPro" id="IPR044861">
    <property type="entry name" value="IPNS-like_FE2OG_OXY"/>
</dbReference>
<name>A0A0N9HGU8_SINHE</name>
<dbReference type="FunFam" id="2.60.120.330:FF:000026">
    <property type="entry name" value="DIBOA-glucoside dioxygenase BX6"/>
    <property type="match status" value="1"/>
</dbReference>
<dbReference type="AlphaFoldDB" id="A0A0N9HGU8"/>
<evidence type="ECO:0000256" key="5">
    <source>
        <dbReference type="RuleBase" id="RU003682"/>
    </source>
</evidence>
<dbReference type="InterPro" id="IPR026992">
    <property type="entry name" value="DIOX_N"/>
</dbReference>
<keyword evidence="7" id="KW-0223">Dioxygenase</keyword>
<evidence type="ECO:0000256" key="4">
    <source>
        <dbReference type="ARBA" id="ARBA00023004"/>
    </source>
</evidence>
<keyword evidence="3 5" id="KW-0560">Oxidoreductase</keyword>
<dbReference type="EMBL" id="KT390164">
    <property type="protein sequence ID" value="ALG05126.1"/>
    <property type="molecule type" value="mRNA"/>
</dbReference>
<dbReference type="SUPFAM" id="SSF51197">
    <property type="entry name" value="Clavaminate synthase-like"/>
    <property type="match status" value="1"/>
</dbReference>
<evidence type="ECO:0000259" key="6">
    <source>
        <dbReference type="PROSITE" id="PS51471"/>
    </source>
</evidence>
<keyword evidence="4 5" id="KW-0408">Iron</keyword>
<dbReference type="Gene3D" id="2.60.120.330">
    <property type="entry name" value="B-lactam Antibiotic, Isopenicillin N Synthase, Chain"/>
    <property type="match status" value="1"/>
</dbReference>
<accession>A0A0N9HGU8</accession>
<dbReference type="InterPro" id="IPR027443">
    <property type="entry name" value="IPNS-like_sf"/>
</dbReference>
<dbReference type="Pfam" id="PF14226">
    <property type="entry name" value="DIOX_N"/>
    <property type="match status" value="1"/>
</dbReference>
<dbReference type="GO" id="GO:0051213">
    <property type="term" value="F:dioxygenase activity"/>
    <property type="evidence" value="ECO:0007669"/>
    <property type="project" value="UniProtKB-KW"/>
</dbReference>
<dbReference type="InterPro" id="IPR005123">
    <property type="entry name" value="Oxoglu/Fe-dep_dioxygenase_dom"/>
</dbReference>
<gene>
    <name evidence="7" type="primary">2-ODD1</name>
</gene>
<dbReference type="PANTHER" id="PTHR10209">
    <property type="entry name" value="OXIDOREDUCTASE, 2OG-FE II OXYGENASE FAMILY PROTEIN"/>
    <property type="match status" value="1"/>
</dbReference>
<sequence length="362" mass="40673">MTISNTSSVTKEPENYDRAKAVKDFDDSKIGVKGLLDSGITTIPQFFVHPPESLRTITTTSVSQTIPLIDLSQPRQTIVDQIRDASRTWGFFQILNHGIPPEFLDRLITSIKAFNEQPTETKAQHYSREIGRGVAFSTNFDLFQSKAASWRDTIQISLGPRQLDFNLVPEIFRKEVEEWNRHIGQLGESLMGILSEGLGLETDGLKKLTCLEGKLMVCHYYPHCPQPDRTVGIASHMDPGVLTVLVQDQIGGLQVKHGEEWVDVKPIPGALVINIGDLLQMISNDEYKSVEHRVLANPFQEPRISVGVFFNPSNRECLYGPLPELVSSEKPALYRQFTVQEFLGKFLTKGLDGRTLIDHFKV</sequence>
<evidence type="ECO:0000256" key="1">
    <source>
        <dbReference type="ARBA" id="ARBA00008056"/>
    </source>
</evidence>
<evidence type="ECO:0000256" key="2">
    <source>
        <dbReference type="ARBA" id="ARBA00022723"/>
    </source>
</evidence>
<keyword evidence="2 5" id="KW-0479">Metal-binding</keyword>
<comment type="similarity">
    <text evidence="1 5">Belongs to the iron/ascorbate-dependent oxidoreductase family.</text>
</comment>
<protein>
    <submittedName>
        <fullName evidence="7">2-oxoglutarate-dependent dioxygenase</fullName>
    </submittedName>
</protein>
<organism evidence="7">
    <name type="scientific">Sinopodophyllum hexandrum</name>
    <name type="common">Himalayan may apple</name>
    <name type="synonym">Podophyllum hexandrum</name>
    <dbReference type="NCBI Taxonomy" id="93608"/>
    <lineage>
        <taxon>Eukaryota</taxon>
        <taxon>Viridiplantae</taxon>
        <taxon>Streptophyta</taxon>
        <taxon>Embryophyta</taxon>
        <taxon>Tracheophyta</taxon>
        <taxon>Spermatophyta</taxon>
        <taxon>Magnoliopsida</taxon>
        <taxon>Ranunculales</taxon>
        <taxon>Berberidaceae</taxon>
        <taxon>Podophylloideae</taxon>
        <taxon>Podophylleae</taxon>
        <taxon>Sinopodophyllum</taxon>
    </lineage>
</organism>
<dbReference type="PANTHER" id="PTHR10209:SF751">
    <property type="entry name" value="OS06G0255100 PROTEIN"/>
    <property type="match status" value="1"/>
</dbReference>
<feature type="domain" description="Fe2OG dioxygenase" evidence="6">
    <location>
        <begin position="206"/>
        <end position="312"/>
    </location>
</feature>
<dbReference type="GO" id="GO:0046872">
    <property type="term" value="F:metal ion binding"/>
    <property type="evidence" value="ECO:0007669"/>
    <property type="project" value="UniProtKB-KW"/>
</dbReference>
<dbReference type="Pfam" id="PF03171">
    <property type="entry name" value="2OG-FeII_Oxy"/>
    <property type="match status" value="1"/>
</dbReference>
<dbReference type="PROSITE" id="PS51471">
    <property type="entry name" value="FE2OG_OXY"/>
    <property type="match status" value="1"/>
</dbReference>
<evidence type="ECO:0000256" key="3">
    <source>
        <dbReference type="ARBA" id="ARBA00023002"/>
    </source>
</evidence>
<evidence type="ECO:0000313" key="7">
    <source>
        <dbReference type="EMBL" id="ALG05126.1"/>
    </source>
</evidence>